<reference evidence="1" key="1">
    <citation type="submission" date="2018-05" db="EMBL/GenBank/DDBJ databases">
        <title>Draft genome of Mucuna pruriens seed.</title>
        <authorList>
            <person name="Nnadi N.E."/>
            <person name="Vos R."/>
            <person name="Hasami M.H."/>
            <person name="Devisetty U.K."/>
            <person name="Aguiy J.C."/>
        </authorList>
    </citation>
    <scope>NUCLEOTIDE SEQUENCE [LARGE SCALE GENOMIC DNA]</scope>
    <source>
        <strain evidence="1">JCA_2017</strain>
    </source>
</reference>
<accession>A0A371FH28</accession>
<gene>
    <name evidence="1" type="ORF">CR513_42250</name>
</gene>
<dbReference type="PANTHER" id="PTHR35046:SF9">
    <property type="entry name" value="RNA-DIRECTED DNA POLYMERASE"/>
    <property type="match status" value="1"/>
</dbReference>
<organism evidence="1 2">
    <name type="scientific">Mucuna pruriens</name>
    <name type="common">Velvet bean</name>
    <name type="synonym">Dolichos pruriens</name>
    <dbReference type="NCBI Taxonomy" id="157652"/>
    <lineage>
        <taxon>Eukaryota</taxon>
        <taxon>Viridiplantae</taxon>
        <taxon>Streptophyta</taxon>
        <taxon>Embryophyta</taxon>
        <taxon>Tracheophyta</taxon>
        <taxon>Spermatophyta</taxon>
        <taxon>Magnoliopsida</taxon>
        <taxon>eudicotyledons</taxon>
        <taxon>Gunneridae</taxon>
        <taxon>Pentapetalae</taxon>
        <taxon>rosids</taxon>
        <taxon>fabids</taxon>
        <taxon>Fabales</taxon>
        <taxon>Fabaceae</taxon>
        <taxon>Papilionoideae</taxon>
        <taxon>50 kb inversion clade</taxon>
        <taxon>NPAAA clade</taxon>
        <taxon>indigoferoid/millettioid clade</taxon>
        <taxon>Phaseoleae</taxon>
        <taxon>Mucuna</taxon>
    </lineage>
</organism>
<sequence>MEVALTRTNVLESIEATIARFLHRLNRDIQGIMLLYYYSSLDDLVHHTIRVEGQQKSCVNVASSRMVEKLKLTTLAHPKPYKL</sequence>
<evidence type="ECO:0000313" key="1">
    <source>
        <dbReference type="EMBL" id="RDX77599.1"/>
    </source>
</evidence>
<dbReference type="AlphaFoldDB" id="A0A371FH28"/>
<dbReference type="Proteomes" id="UP000257109">
    <property type="component" value="Unassembled WGS sequence"/>
</dbReference>
<name>A0A371FH28_MUCPR</name>
<proteinExistence type="predicted"/>
<feature type="non-terminal residue" evidence="1">
    <location>
        <position position="1"/>
    </location>
</feature>
<keyword evidence="2" id="KW-1185">Reference proteome</keyword>
<protein>
    <submittedName>
        <fullName evidence="1">Uncharacterized protein</fullName>
    </submittedName>
</protein>
<dbReference type="OrthoDB" id="1731207at2759"/>
<dbReference type="PANTHER" id="PTHR35046">
    <property type="entry name" value="ZINC KNUCKLE (CCHC-TYPE) FAMILY PROTEIN"/>
    <property type="match status" value="1"/>
</dbReference>
<dbReference type="EMBL" id="QJKJ01009133">
    <property type="protein sequence ID" value="RDX77599.1"/>
    <property type="molecule type" value="Genomic_DNA"/>
</dbReference>
<evidence type="ECO:0000313" key="2">
    <source>
        <dbReference type="Proteomes" id="UP000257109"/>
    </source>
</evidence>
<comment type="caution">
    <text evidence="1">The sequence shown here is derived from an EMBL/GenBank/DDBJ whole genome shotgun (WGS) entry which is preliminary data.</text>
</comment>